<sequence length="200" mass="22157">MVLSYKRGPSLKPQIQFSLSRDPQRYIYPNLYSIPHPHRQRLHFMIMSVMGSPMLSLTAAVGSFPFQTKYIPMSRDVRIKLGAEVDADSGQTRSATQTNGWFAPQRSRVAEGSPVSPLPLSSSHSEFWWDGQQVYIRDLDSPFGTYVNDVKIKKAVVLSSGDIISLGSKISRNANTPSYITDDHLKPVIAKVTLAGVSSS</sequence>
<dbReference type="InterPro" id="IPR008984">
    <property type="entry name" value="SMAD_FHA_dom_sf"/>
</dbReference>
<evidence type="ECO:0000313" key="3">
    <source>
        <dbReference type="EMBL" id="KAF5383240.1"/>
    </source>
</evidence>
<evidence type="ECO:0000256" key="1">
    <source>
        <dbReference type="SAM" id="Phobius"/>
    </source>
</evidence>
<dbReference type="InterPro" id="IPR000253">
    <property type="entry name" value="FHA_dom"/>
</dbReference>
<gene>
    <name evidence="3" type="ORF">D9615_004865</name>
</gene>
<evidence type="ECO:0000313" key="4">
    <source>
        <dbReference type="Proteomes" id="UP000565441"/>
    </source>
</evidence>
<name>A0A8H5M6P1_9AGAR</name>
<dbReference type="SUPFAM" id="SSF49879">
    <property type="entry name" value="SMAD/FHA domain"/>
    <property type="match status" value="1"/>
</dbReference>
<organism evidence="3 4">
    <name type="scientific">Tricholomella constricta</name>
    <dbReference type="NCBI Taxonomy" id="117010"/>
    <lineage>
        <taxon>Eukaryota</taxon>
        <taxon>Fungi</taxon>
        <taxon>Dikarya</taxon>
        <taxon>Basidiomycota</taxon>
        <taxon>Agaricomycotina</taxon>
        <taxon>Agaricomycetes</taxon>
        <taxon>Agaricomycetidae</taxon>
        <taxon>Agaricales</taxon>
        <taxon>Tricholomatineae</taxon>
        <taxon>Lyophyllaceae</taxon>
        <taxon>Tricholomella</taxon>
    </lineage>
</organism>
<dbReference type="OrthoDB" id="687730at2759"/>
<dbReference type="AlphaFoldDB" id="A0A8H5M6P1"/>
<dbReference type="Proteomes" id="UP000565441">
    <property type="component" value="Unassembled WGS sequence"/>
</dbReference>
<keyword evidence="1" id="KW-1133">Transmembrane helix</keyword>
<dbReference type="CDD" id="cd00060">
    <property type="entry name" value="FHA"/>
    <property type="match status" value="1"/>
</dbReference>
<evidence type="ECO:0000259" key="2">
    <source>
        <dbReference type="PROSITE" id="PS50006"/>
    </source>
</evidence>
<dbReference type="Gene3D" id="2.60.200.20">
    <property type="match status" value="1"/>
</dbReference>
<dbReference type="PROSITE" id="PS50006">
    <property type="entry name" value="FHA_DOMAIN"/>
    <property type="match status" value="1"/>
</dbReference>
<keyword evidence="1" id="KW-0472">Membrane</keyword>
<keyword evidence="4" id="KW-1185">Reference proteome</keyword>
<reference evidence="3 4" key="1">
    <citation type="journal article" date="2020" name="ISME J.">
        <title>Uncovering the hidden diversity of litter-decomposition mechanisms in mushroom-forming fungi.</title>
        <authorList>
            <person name="Floudas D."/>
            <person name="Bentzer J."/>
            <person name="Ahren D."/>
            <person name="Johansson T."/>
            <person name="Persson P."/>
            <person name="Tunlid A."/>
        </authorList>
    </citation>
    <scope>NUCLEOTIDE SEQUENCE [LARGE SCALE GENOMIC DNA]</scope>
    <source>
        <strain evidence="3 4">CBS 661.87</strain>
    </source>
</reference>
<feature type="domain" description="FHA" evidence="2">
    <location>
        <begin position="120"/>
        <end position="152"/>
    </location>
</feature>
<keyword evidence="1" id="KW-0812">Transmembrane</keyword>
<proteinExistence type="predicted"/>
<feature type="transmembrane region" description="Helical" evidence="1">
    <location>
        <begin position="42"/>
        <end position="66"/>
    </location>
</feature>
<dbReference type="EMBL" id="JAACJP010000007">
    <property type="protein sequence ID" value="KAF5383240.1"/>
    <property type="molecule type" value="Genomic_DNA"/>
</dbReference>
<comment type="caution">
    <text evidence="3">The sequence shown here is derived from an EMBL/GenBank/DDBJ whole genome shotgun (WGS) entry which is preliminary data.</text>
</comment>
<protein>
    <recommendedName>
        <fullName evidence="2">FHA domain-containing protein</fullName>
    </recommendedName>
</protein>
<accession>A0A8H5M6P1</accession>
<dbReference type="Pfam" id="PF00498">
    <property type="entry name" value="FHA"/>
    <property type="match status" value="1"/>
</dbReference>